<dbReference type="EnsemblPlants" id="OB07G31500.1">
    <property type="protein sequence ID" value="OB07G31500.1"/>
    <property type="gene ID" value="OB07G31500"/>
</dbReference>
<dbReference type="Gramene" id="OB07G31500.1">
    <property type="protein sequence ID" value="OB07G31500.1"/>
    <property type="gene ID" value="OB07G31500"/>
</dbReference>
<evidence type="ECO:0000313" key="2">
    <source>
        <dbReference type="Proteomes" id="UP000006038"/>
    </source>
</evidence>
<sequence>MSNPNEITREKAVIINIAEDRSVCVVRKHKVRPNASLQKCKVITTTNPTRPPTNLPENDRHRVLVSYAATCNQLAVEKNSNLNLCCNNNNLWCEVHHTEARSVANGSRLGLGRFMDNFLRASYCHALVINHIWSRLANCRNKYTSLT</sequence>
<reference evidence="1" key="1">
    <citation type="journal article" date="2013" name="Nat. Commun.">
        <title>Whole-genome sequencing of Oryza brachyantha reveals mechanisms underlying Oryza genome evolution.</title>
        <authorList>
            <person name="Chen J."/>
            <person name="Huang Q."/>
            <person name="Gao D."/>
            <person name="Wang J."/>
            <person name="Lang Y."/>
            <person name="Liu T."/>
            <person name="Li B."/>
            <person name="Bai Z."/>
            <person name="Luis Goicoechea J."/>
            <person name="Liang C."/>
            <person name="Chen C."/>
            <person name="Zhang W."/>
            <person name="Sun S."/>
            <person name="Liao Y."/>
            <person name="Zhang X."/>
            <person name="Yang L."/>
            <person name="Song C."/>
            <person name="Wang M."/>
            <person name="Shi J."/>
            <person name="Liu G."/>
            <person name="Liu J."/>
            <person name="Zhou H."/>
            <person name="Zhou W."/>
            <person name="Yu Q."/>
            <person name="An N."/>
            <person name="Chen Y."/>
            <person name="Cai Q."/>
            <person name="Wang B."/>
            <person name="Liu B."/>
            <person name="Min J."/>
            <person name="Huang Y."/>
            <person name="Wu H."/>
            <person name="Li Z."/>
            <person name="Zhang Y."/>
            <person name="Yin Y."/>
            <person name="Song W."/>
            <person name="Jiang J."/>
            <person name="Jackson S.A."/>
            <person name="Wing R.A."/>
            <person name="Wang J."/>
            <person name="Chen M."/>
        </authorList>
    </citation>
    <scope>NUCLEOTIDE SEQUENCE [LARGE SCALE GENOMIC DNA]</scope>
    <source>
        <strain evidence="1">cv. IRGC 101232</strain>
    </source>
</reference>
<reference evidence="1" key="2">
    <citation type="submission" date="2013-04" db="UniProtKB">
        <authorList>
            <consortium name="EnsemblPlants"/>
        </authorList>
    </citation>
    <scope>IDENTIFICATION</scope>
</reference>
<dbReference type="Proteomes" id="UP000006038">
    <property type="component" value="Chromosome 7"/>
</dbReference>
<protein>
    <submittedName>
        <fullName evidence="1">Uncharacterized protein</fullName>
    </submittedName>
</protein>
<accession>J3MP18</accession>
<dbReference type="HOGENOM" id="CLU_1770928_0_0_1"/>
<evidence type="ECO:0000313" key="1">
    <source>
        <dbReference type="EnsemblPlants" id="OB07G31500.1"/>
    </source>
</evidence>
<dbReference type="AlphaFoldDB" id="J3MP18"/>
<proteinExistence type="predicted"/>
<name>J3MP18_ORYBR</name>
<keyword evidence="2" id="KW-1185">Reference proteome</keyword>
<organism evidence="1">
    <name type="scientific">Oryza brachyantha</name>
    <name type="common">malo sina</name>
    <dbReference type="NCBI Taxonomy" id="4533"/>
    <lineage>
        <taxon>Eukaryota</taxon>
        <taxon>Viridiplantae</taxon>
        <taxon>Streptophyta</taxon>
        <taxon>Embryophyta</taxon>
        <taxon>Tracheophyta</taxon>
        <taxon>Spermatophyta</taxon>
        <taxon>Magnoliopsida</taxon>
        <taxon>Liliopsida</taxon>
        <taxon>Poales</taxon>
        <taxon>Poaceae</taxon>
        <taxon>BOP clade</taxon>
        <taxon>Oryzoideae</taxon>
        <taxon>Oryzeae</taxon>
        <taxon>Oryzinae</taxon>
        <taxon>Oryza</taxon>
    </lineage>
</organism>